<reference evidence="3" key="1">
    <citation type="submission" date="2020-08" db="EMBL/GenBank/DDBJ databases">
        <title>Genome sequencing and assembly of the red palm weevil Rhynchophorus ferrugineus.</title>
        <authorList>
            <person name="Dias G.B."/>
            <person name="Bergman C.M."/>
            <person name="Manee M."/>
        </authorList>
    </citation>
    <scope>NUCLEOTIDE SEQUENCE</scope>
    <source>
        <strain evidence="3">AA-2017</strain>
        <tissue evidence="3">Whole larva</tissue>
    </source>
</reference>
<dbReference type="InterPro" id="IPR008984">
    <property type="entry name" value="SMAD_FHA_dom_sf"/>
</dbReference>
<dbReference type="Gene3D" id="2.60.200.10">
    <property type="match status" value="1"/>
</dbReference>
<dbReference type="AlphaFoldDB" id="A0A834IPP3"/>
<evidence type="ECO:0000259" key="2">
    <source>
        <dbReference type="PROSITE" id="PS51076"/>
    </source>
</evidence>
<feature type="compositionally biased region" description="Basic residues" evidence="1">
    <location>
        <begin position="402"/>
        <end position="417"/>
    </location>
</feature>
<dbReference type="GO" id="GO:0051239">
    <property type="term" value="P:regulation of multicellular organismal process"/>
    <property type="evidence" value="ECO:0007669"/>
    <property type="project" value="UniProtKB-ARBA"/>
</dbReference>
<name>A0A834IPP3_RHYFE</name>
<dbReference type="PANTHER" id="PTHR22742:SF2">
    <property type="entry name" value="EXPANSION, ISOFORM A-RELATED"/>
    <property type="match status" value="1"/>
</dbReference>
<proteinExistence type="predicted"/>
<dbReference type="GO" id="GO:0009791">
    <property type="term" value="P:post-embryonic development"/>
    <property type="evidence" value="ECO:0007669"/>
    <property type="project" value="UniProtKB-ARBA"/>
</dbReference>
<dbReference type="InterPro" id="IPR001132">
    <property type="entry name" value="SMAD_dom_Dwarfin-type"/>
</dbReference>
<accession>A0A834IPP3</accession>
<evidence type="ECO:0000256" key="1">
    <source>
        <dbReference type="SAM" id="MobiDB-lite"/>
    </source>
</evidence>
<dbReference type="InterPro" id="IPR017855">
    <property type="entry name" value="SMAD-like_dom_sf"/>
</dbReference>
<dbReference type="SUPFAM" id="SSF49879">
    <property type="entry name" value="SMAD/FHA domain"/>
    <property type="match status" value="1"/>
</dbReference>
<sequence>MIVKVFPTRGECKNIAQIYNVSLWPARVKRITETRVIFDTVTNIVAGRRNSVSTIALSSEFHGKITKSKMVSRRKILSRSRDDINLLANAQPDDSEDVWYQKEKLFKDHIQEVLDKWNQIDDEIWAKVIILEKNRRVAKAYARAPVLTINGSESGFDGFRIGMAAFENPLRDKKTEECRRHIGHGVKIKMDESGNILIKRLSRSNIFIRKTTLDDESAISNDILKLPHGALEANKPFKLFDIKKFQVNVANELKRSYPNRRRLENQCISSIVFIKNETEQLKCPIWMLVINMVAIEMLKSQIPMDPIANIKTRHPMPVPTEEDAYSVCGNNKLIPSGKNHVENFKGSTNNINGYESSSIHGKMDSPPQLPPRKQLESCGNIPQPDYDQNIQTKMVSSSIRRIPSKKNKNKNDKKAKKKMDDPYYCGFRARIPNFVAKLTGKNHSGYHKENNVVKQHQPNCKHYQPPAQQIYGYLPSAMEQHVRRVSQVKHPNMIPHALWHAKSLDSGLDTAGSSQSPYNNYTMFYRFQAQPSRGYIPVPPGTVYIGEWD</sequence>
<evidence type="ECO:0000313" key="4">
    <source>
        <dbReference type="Proteomes" id="UP000625711"/>
    </source>
</evidence>
<comment type="caution">
    <text evidence="3">The sequence shown here is derived from an EMBL/GenBank/DDBJ whole genome shotgun (WGS) entry which is preliminary data.</text>
</comment>
<gene>
    <name evidence="3" type="ORF">GWI33_004744</name>
</gene>
<protein>
    <recommendedName>
        <fullName evidence="2">MH2 domain-containing protein</fullName>
    </recommendedName>
</protein>
<feature type="region of interest" description="Disordered" evidence="1">
    <location>
        <begin position="395"/>
        <end position="418"/>
    </location>
</feature>
<dbReference type="FunFam" id="2.60.200.10:FF:000006">
    <property type="entry name" value="Expansion, isoform A"/>
    <property type="match status" value="1"/>
</dbReference>
<dbReference type="PROSITE" id="PS51076">
    <property type="entry name" value="MH2"/>
    <property type="match status" value="1"/>
</dbReference>
<dbReference type="Pfam" id="PF03166">
    <property type="entry name" value="MH2"/>
    <property type="match status" value="1"/>
</dbReference>
<dbReference type="GO" id="GO:0006355">
    <property type="term" value="P:regulation of DNA-templated transcription"/>
    <property type="evidence" value="ECO:0007669"/>
    <property type="project" value="InterPro"/>
</dbReference>
<dbReference type="PANTHER" id="PTHR22742">
    <property type="entry name" value="EXPANSION, ISOFORM A-RELATED"/>
    <property type="match status" value="1"/>
</dbReference>
<dbReference type="Proteomes" id="UP000625711">
    <property type="component" value="Unassembled WGS sequence"/>
</dbReference>
<feature type="domain" description="MH2" evidence="2">
    <location>
        <begin position="125"/>
        <end position="319"/>
    </location>
</feature>
<dbReference type="OrthoDB" id="5973987at2759"/>
<keyword evidence="4" id="KW-1185">Reference proteome</keyword>
<dbReference type="EMBL" id="JAACXV010000240">
    <property type="protein sequence ID" value="KAF7281453.1"/>
    <property type="molecule type" value="Genomic_DNA"/>
</dbReference>
<dbReference type="GO" id="GO:0050793">
    <property type="term" value="P:regulation of developmental process"/>
    <property type="evidence" value="ECO:0007669"/>
    <property type="project" value="UniProtKB-ARBA"/>
</dbReference>
<organism evidence="3 4">
    <name type="scientific">Rhynchophorus ferrugineus</name>
    <name type="common">Red palm weevil</name>
    <name type="synonym">Curculio ferrugineus</name>
    <dbReference type="NCBI Taxonomy" id="354439"/>
    <lineage>
        <taxon>Eukaryota</taxon>
        <taxon>Metazoa</taxon>
        <taxon>Ecdysozoa</taxon>
        <taxon>Arthropoda</taxon>
        <taxon>Hexapoda</taxon>
        <taxon>Insecta</taxon>
        <taxon>Pterygota</taxon>
        <taxon>Neoptera</taxon>
        <taxon>Endopterygota</taxon>
        <taxon>Coleoptera</taxon>
        <taxon>Polyphaga</taxon>
        <taxon>Cucujiformia</taxon>
        <taxon>Curculionidae</taxon>
        <taxon>Dryophthorinae</taxon>
        <taxon>Rhynchophorus</taxon>
    </lineage>
</organism>
<evidence type="ECO:0000313" key="3">
    <source>
        <dbReference type="EMBL" id="KAF7281453.1"/>
    </source>
</evidence>
<dbReference type="SMART" id="SM00524">
    <property type="entry name" value="DWB"/>
    <property type="match status" value="1"/>
</dbReference>